<name>A0AAW0ATQ1_9AGAR</name>
<gene>
    <name evidence="1" type="ORF">R3P38DRAFT_2541994</name>
</gene>
<comment type="caution">
    <text evidence="1">The sequence shown here is derived from an EMBL/GenBank/DDBJ whole genome shotgun (WGS) entry which is preliminary data.</text>
</comment>
<organism evidence="1 2">
    <name type="scientific">Favolaschia claudopus</name>
    <dbReference type="NCBI Taxonomy" id="2862362"/>
    <lineage>
        <taxon>Eukaryota</taxon>
        <taxon>Fungi</taxon>
        <taxon>Dikarya</taxon>
        <taxon>Basidiomycota</taxon>
        <taxon>Agaricomycotina</taxon>
        <taxon>Agaricomycetes</taxon>
        <taxon>Agaricomycetidae</taxon>
        <taxon>Agaricales</taxon>
        <taxon>Marasmiineae</taxon>
        <taxon>Mycenaceae</taxon>
        <taxon>Favolaschia</taxon>
    </lineage>
</organism>
<accession>A0AAW0ATQ1</accession>
<sequence>FIQVRLLKHTVAQAFAKKDLEEAVCKVDRTDRGFKVGLAFEFKDYVLAFLTLDLLIQVHFYFSVTCYWSPNRASLASQPHVYLDFPRFLEDAVKWIADRRNVQSNRSGNAMTLVRTSTEIFAGAGVYSMHELWHMAGLAPNLTEAEVFDSPSRTVRLCASYYHFAKEAHTTLWLAVVFESILSIIC</sequence>
<protein>
    <submittedName>
        <fullName evidence="1">Uncharacterized protein</fullName>
    </submittedName>
</protein>
<keyword evidence="2" id="KW-1185">Reference proteome</keyword>
<reference evidence="1 2" key="1">
    <citation type="journal article" date="2024" name="J Genomics">
        <title>Draft genome sequencing and assembly of Favolaschia claudopus CIRM-BRFM 2984 isolated from oak limbs.</title>
        <authorList>
            <person name="Navarro D."/>
            <person name="Drula E."/>
            <person name="Chaduli D."/>
            <person name="Cazenave R."/>
            <person name="Ahrendt S."/>
            <person name="Wang J."/>
            <person name="Lipzen A."/>
            <person name="Daum C."/>
            <person name="Barry K."/>
            <person name="Grigoriev I.V."/>
            <person name="Favel A."/>
            <person name="Rosso M.N."/>
            <person name="Martin F."/>
        </authorList>
    </citation>
    <scope>NUCLEOTIDE SEQUENCE [LARGE SCALE GENOMIC DNA]</scope>
    <source>
        <strain evidence="1 2">CIRM-BRFM 2984</strain>
    </source>
</reference>
<feature type="non-terminal residue" evidence="1">
    <location>
        <position position="1"/>
    </location>
</feature>
<proteinExistence type="predicted"/>
<evidence type="ECO:0000313" key="1">
    <source>
        <dbReference type="EMBL" id="KAK7016495.1"/>
    </source>
</evidence>
<dbReference type="AlphaFoldDB" id="A0AAW0ATQ1"/>
<dbReference type="Proteomes" id="UP001362999">
    <property type="component" value="Unassembled WGS sequence"/>
</dbReference>
<dbReference type="EMBL" id="JAWWNJ010000050">
    <property type="protein sequence ID" value="KAK7016495.1"/>
    <property type="molecule type" value="Genomic_DNA"/>
</dbReference>
<evidence type="ECO:0000313" key="2">
    <source>
        <dbReference type="Proteomes" id="UP001362999"/>
    </source>
</evidence>